<evidence type="ECO:0000313" key="7">
    <source>
        <dbReference type="EMBL" id="SPO04879.1"/>
    </source>
</evidence>
<gene>
    <name evidence="7" type="ORF">DNG_07564</name>
</gene>
<reference evidence="7" key="1">
    <citation type="submission" date="2018-03" db="EMBL/GenBank/DDBJ databases">
        <authorList>
            <person name="Guldener U."/>
        </authorList>
    </citation>
    <scope>NUCLEOTIDE SEQUENCE</scope>
</reference>
<dbReference type="Proteomes" id="UP001187682">
    <property type="component" value="Unassembled WGS sequence"/>
</dbReference>
<dbReference type="PANTHER" id="PTHR46498:SF1">
    <property type="entry name" value="GTP-BINDING PROTEIN 8"/>
    <property type="match status" value="1"/>
</dbReference>
<dbReference type="SUPFAM" id="SSF52540">
    <property type="entry name" value="P-loop containing nucleoside triphosphate hydrolases"/>
    <property type="match status" value="1"/>
</dbReference>
<dbReference type="Pfam" id="PF01926">
    <property type="entry name" value="MMR_HSR1"/>
    <property type="match status" value="1"/>
</dbReference>
<dbReference type="AlphaFoldDB" id="A0AAE8N3J7"/>
<accession>A0AAE8N3J7</accession>
<keyword evidence="4" id="KW-0342">GTP-binding</keyword>
<sequence length="416" mass="44570">MPLLHPRDLLAIPSPLRSLLLTRLLTPTQPARYMSTWDKYCETAARTPSRTPPRTPTPASTPPRSPRGRPAPTSAPTPSPRGTPAAAPIASGESLLDLWNTPAASISSPRRNNPQGKPVLSTSARASDLRDANNFFFAKKPDFLYSAVSWRSHEVNYYVPEVCVLGCSNAGKSTFINALMGTGLARSSSRPGSTRAMNAYATGPVVPRKVVRNQNVKASEGGGGADARMDLLRGLVLMDTPGYGFNSIQEWGEQIEVYLERRTMLKGVILLLRSDVPLTKWDVEVLGLLAHLGKKTTVVLTRADRCGEGRWVGGCLERYEQVMDALRDRGGKGTAGGGDWTPDVCITAAGMAERGAVKGGKLKRSAGKEEAGMGGARIAVLRLAGLIGPEARVKEPAPEPWVGRTISWDSIPVKGA</sequence>
<evidence type="ECO:0000259" key="6">
    <source>
        <dbReference type="PROSITE" id="PS51706"/>
    </source>
</evidence>
<dbReference type="GO" id="GO:0005525">
    <property type="term" value="F:GTP binding"/>
    <property type="evidence" value="ECO:0007669"/>
    <property type="project" value="UniProtKB-KW"/>
</dbReference>
<proteinExistence type="predicted"/>
<protein>
    <recommendedName>
        <fullName evidence="6">EngB-type G domain-containing protein</fullName>
    </recommendedName>
</protein>
<dbReference type="InterPro" id="IPR027417">
    <property type="entry name" value="P-loop_NTPase"/>
</dbReference>
<feature type="domain" description="EngB-type G" evidence="6">
    <location>
        <begin position="158"/>
        <end position="372"/>
    </location>
</feature>
<evidence type="ECO:0000256" key="3">
    <source>
        <dbReference type="ARBA" id="ARBA00022842"/>
    </source>
</evidence>
<keyword evidence="1" id="KW-0479">Metal-binding</keyword>
<feature type="region of interest" description="Disordered" evidence="5">
    <location>
        <begin position="44"/>
        <end position="87"/>
    </location>
</feature>
<dbReference type="Gene3D" id="3.40.50.300">
    <property type="entry name" value="P-loop containing nucleotide triphosphate hydrolases"/>
    <property type="match status" value="1"/>
</dbReference>
<dbReference type="PANTHER" id="PTHR46498">
    <property type="entry name" value="GTP-BINDING PROTEIN 8"/>
    <property type="match status" value="1"/>
</dbReference>
<dbReference type="GO" id="GO:0005739">
    <property type="term" value="C:mitochondrion"/>
    <property type="evidence" value="ECO:0007669"/>
    <property type="project" value="TreeGrafter"/>
</dbReference>
<keyword evidence="2" id="KW-0547">Nucleotide-binding</keyword>
<keyword evidence="8" id="KW-1185">Reference proteome</keyword>
<dbReference type="InterPro" id="IPR030393">
    <property type="entry name" value="G_ENGB_dom"/>
</dbReference>
<evidence type="ECO:0000256" key="1">
    <source>
        <dbReference type="ARBA" id="ARBA00022723"/>
    </source>
</evidence>
<feature type="region of interest" description="Disordered" evidence="5">
    <location>
        <begin position="103"/>
        <end position="125"/>
    </location>
</feature>
<dbReference type="PROSITE" id="PS51706">
    <property type="entry name" value="G_ENGB"/>
    <property type="match status" value="1"/>
</dbReference>
<evidence type="ECO:0000256" key="5">
    <source>
        <dbReference type="SAM" id="MobiDB-lite"/>
    </source>
</evidence>
<comment type="caution">
    <text evidence="7">The sequence shown here is derived from an EMBL/GenBank/DDBJ whole genome shotgun (WGS) entry which is preliminary data.</text>
</comment>
<evidence type="ECO:0000313" key="8">
    <source>
        <dbReference type="Proteomes" id="UP001187682"/>
    </source>
</evidence>
<dbReference type="InterPro" id="IPR052279">
    <property type="entry name" value="EngB_GTPase"/>
</dbReference>
<dbReference type="InterPro" id="IPR006073">
    <property type="entry name" value="GTP-bd"/>
</dbReference>
<organism evidence="7 8">
    <name type="scientific">Cephalotrichum gorgonifer</name>
    <dbReference type="NCBI Taxonomy" id="2041049"/>
    <lineage>
        <taxon>Eukaryota</taxon>
        <taxon>Fungi</taxon>
        <taxon>Dikarya</taxon>
        <taxon>Ascomycota</taxon>
        <taxon>Pezizomycotina</taxon>
        <taxon>Sordariomycetes</taxon>
        <taxon>Hypocreomycetidae</taxon>
        <taxon>Microascales</taxon>
        <taxon>Microascaceae</taxon>
        <taxon>Cephalotrichum</taxon>
    </lineage>
</organism>
<keyword evidence="3" id="KW-0460">Magnesium</keyword>
<name>A0AAE8N3J7_9PEZI</name>
<feature type="compositionally biased region" description="Pro residues" evidence="5">
    <location>
        <begin position="50"/>
        <end position="65"/>
    </location>
</feature>
<evidence type="ECO:0000256" key="4">
    <source>
        <dbReference type="ARBA" id="ARBA00023134"/>
    </source>
</evidence>
<dbReference type="EMBL" id="ONZQ02000011">
    <property type="protein sequence ID" value="SPO04879.1"/>
    <property type="molecule type" value="Genomic_DNA"/>
</dbReference>
<evidence type="ECO:0000256" key="2">
    <source>
        <dbReference type="ARBA" id="ARBA00022741"/>
    </source>
</evidence>
<dbReference type="GO" id="GO:0046872">
    <property type="term" value="F:metal ion binding"/>
    <property type="evidence" value="ECO:0007669"/>
    <property type="project" value="UniProtKB-KW"/>
</dbReference>